<dbReference type="HOGENOM" id="CLU_2334512_0_0_1"/>
<evidence type="ECO:0000313" key="2">
    <source>
        <dbReference type="EMBL" id="KIO01981.1"/>
    </source>
</evidence>
<reference evidence="2 3" key="1">
    <citation type="submission" date="2014-04" db="EMBL/GenBank/DDBJ databases">
        <authorList>
            <consortium name="DOE Joint Genome Institute"/>
            <person name="Kuo A."/>
            <person name="Kohler A."/>
            <person name="Costa M.D."/>
            <person name="Nagy L.G."/>
            <person name="Floudas D."/>
            <person name="Copeland A."/>
            <person name="Barry K.W."/>
            <person name="Cichocki N."/>
            <person name="Veneault-Fourrey C."/>
            <person name="LaButti K."/>
            <person name="Lindquist E.A."/>
            <person name="Lipzen A."/>
            <person name="Lundell T."/>
            <person name="Morin E."/>
            <person name="Murat C."/>
            <person name="Sun H."/>
            <person name="Tunlid A."/>
            <person name="Henrissat B."/>
            <person name="Grigoriev I.V."/>
            <person name="Hibbett D.S."/>
            <person name="Martin F."/>
            <person name="Nordberg H.P."/>
            <person name="Cantor M.N."/>
            <person name="Hua S.X."/>
        </authorList>
    </citation>
    <scope>NUCLEOTIDE SEQUENCE [LARGE SCALE GENOMIC DNA]</scope>
    <source>
        <strain evidence="2 3">Marx 270</strain>
    </source>
</reference>
<evidence type="ECO:0000256" key="1">
    <source>
        <dbReference type="SAM" id="MobiDB-lite"/>
    </source>
</evidence>
<proteinExistence type="predicted"/>
<keyword evidence="3" id="KW-1185">Reference proteome</keyword>
<feature type="region of interest" description="Disordered" evidence="1">
    <location>
        <begin position="47"/>
        <end position="77"/>
    </location>
</feature>
<sequence length="98" mass="10649">MAVRPVVGLIIQVIFLGDNDPPGMIGDAAEAGRPALKRRTRTAMITATTKAKQDEAKSAVGGLVGRTRRAPTPSTVNPPLHWALIRLECLRRGRKRVR</sequence>
<organism evidence="2 3">
    <name type="scientific">Pisolithus tinctorius Marx 270</name>
    <dbReference type="NCBI Taxonomy" id="870435"/>
    <lineage>
        <taxon>Eukaryota</taxon>
        <taxon>Fungi</taxon>
        <taxon>Dikarya</taxon>
        <taxon>Basidiomycota</taxon>
        <taxon>Agaricomycotina</taxon>
        <taxon>Agaricomycetes</taxon>
        <taxon>Agaricomycetidae</taxon>
        <taxon>Boletales</taxon>
        <taxon>Sclerodermatineae</taxon>
        <taxon>Pisolithaceae</taxon>
        <taxon>Pisolithus</taxon>
    </lineage>
</organism>
<dbReference type="InParanoid" id="A0A0C3P3D3"/>
<dbReference type="AlphaFoldDB" id="A0A0C3P3D3"/>
<accession>A0A0C3P3D3</accession>
<name>A0A0C3P3D3_PISTI</name>
<protein>
    <submittedName>
        <fullName evidence="2">Uncharacterized protein</fullName>
    </submittedName>
</protein>
<reference evidence="3" key="2">
    <citation type="submission" date="2015-01" db="EMBL/GenBank/DDBJ databases">
        <title>Evolutionary Origins and Diversification of the Mycorrhizal Mutualists.</title>
        <authorList>
            <consortium name="DOE Joint Genome Institute"/>
            <consortium name="Mycorrhizal Genomics Consortium"/>
            <person name="Kohler A."/>
            <person name="Kuo A."/>
            <person name="Nagy L.G."/>
            <person name="Floudas D."/>
            <person name="Copeland A."/>
            <person name="Barry K.W."/>
            <person name="Cichocki N."/>
            <person name="Veneault-Fourrey C."/>
            <person name="LaButti K."/>
            <person name="Lindquist E.A."/>
            <person name="Lipzen A."/>
            <person name="Lundell T."/>
            <person name="Morin E."/>
            <person name="Murat C."/>
            <person name="Riley R."/>
            <person name="Ohm R."/>
            <person name="Sun H."/>
            <person name="Tunlid A."/>
            <person name="Henrissat B."/>
            <person name="Grigoriev I.V."/>
            <person name="Hibbett D.S."/>
            <person name="Martin F."/>
        </authorList>
    </citation>
    <scope>NUCLEOTIDE SEQUENCE [LARGE SCALE GENOMIC DNA]</scope>
    <source>
        <strain evidence="3">Marx 270</strain>
    </source>
</reference>
<dbReference type="Proteomes" id="UP000054217">
    <property type="component" value="Unassembled WGS sequence"/>
</dbReference>
<dbReference type="EMBL" id="KN831984">
    <property type="protein sequence ID" value="KIO01981.1"/>
    <property type="molecule type" value="Genomic_DNA"/>
</dbReference>
<evidence type="ECO:0000313" key="3">
    <source>
        <dbReference type="Proteomes" id="UP000054217"/>
    </source>
</evidence>
<gene>
    <name evidence="2" type="ORF">M404DRAFT_1002742</name>
</gene>